<feature type="transmembrane region" description="Helical" evidence="1">
    <location>
        <begin position="206"/>
        <end position="225"/>
    </location>
</feature>
<name>A0A4V2F3U8_9BURK</name>
<gene>
    <name evidence="3" type="ORF">EV675_1381</name>
</gene>
<sequence>MDGETHTMTTLELIAGRYAGLAFLAWLAGACALGLWVGGLLDASRASPARRSRVMAALIVGGAAVFGLIAANVVTESRLVVFDKTLAETLAERASPAWLRFLAVLTVAGDRDFLLGLGTLVAVVLLGRRRWRDAALWLAGTLGAAGLNVLLKSVFQRVRPEHLHGFTQELGWSFPSGHATGAMAVYGMLAYLLASSAPPAWRQAMAMLAAGLIASVGYSRVMLQVHYLSDVIAAFAVTAAWLMACVAVRERTDRSHGLTPSGPRSR</sequence>
<protein>
    <submittedName>
        <fullName evidence="3">Undecaprenyl-diphosphatase</fullName>
    </submittedName>
</protein>
<feature type="transmembrane region" description="Helical" evidence="1">
    <location>
        <begin position="101"/>
        <end position="127"/>
    </location>
</feature>
<feature type="transmembrane region" description="Helical" evidence="1">
    <location>
        <begin position="20"/>
        <end position="41"/>
    </location>
</feature>
<proteinExistence type="predicted"/>
<dbReference type="PANTHER" id="PTHR14969">
    <property type="entry name" value="SPHINGOSINE-1-PHOSPHATE PHOSPHOHYDROLASE"/>
    <property type="match status" value="1"/>
</dbReference>
<evidence type="ECO:0000313" key="3">
    <source>
        <dbReference type="EMBL" id="RZS85357.1"/>
    </source>
</evidence>
<dbReference type="SMART" id="SM00014">
    <property type="entry name" value="acidPPc"/>
    <property type="match status" value="1"/>
</dbReference>
<feature type="transmembrane region" description="Helical" evidence="1">
    <location>
        <begin position="134"/>
        <end position="155"/>
    </location>
</feature>
<accession>A0A4V2F3U8</accession>
<evidence type="ECO:0000256" key="1">
    <source>
        <dbReference type="SAM" id="Phobius"/>
    </source>
</evidence>
<feature type="domain" description="Phosphatidic acid phosphatase type 2/haloperoxidase" evidence="2">
    <location>
        <begin position="135"/>
        <end position="248"/>
    </location>
</feature>
<dbReference type="CDD" id="cd03392">
    <property type="entry name" value="PAP2_like_2"/>
    <property type="match status" value="1"/>
</dbReference>
<dbReference type="PANTHER" id="PTHR14969:SF13">
    <property type="entry name" value="AT30094P"/>
    <property type="match status" value="1"/>
</dbReference>
<dbReference type="InterPro" id="IPR036938">
    <property type="entry name" value="PAP2/HPO_sf"/>
</dbReference>
<dbReference type="EMBL" id="SGXC01000001">
    <property type="protein sequence ID" value="RZS85357.1"/>
    <property type="molecule type" value="Genomic_DNA"/>
</dbReference>
<dbReference type="Pfam" id="PF01569">
    <property type="entry name" value="PAP2"/>
    <property type="match status" value="1"/>
</dbReference>
<feature type="transmembrane region" description="Helical" evidence="1">
    <location>
        <begin position="53"/>
        <end position="74"/>
    </location>
</feature>
<feature type="transmembrane region" description="Helical" evidence="1">
    <location>
        <begin position="175"/>
        <end position="194"/>
    </location>
</feature>
<dbReference type="Proteomes" id="UP000292445">
    <property type="component" value="Unassembled WGS sequence"/>
</dbReference>
<evidence type="ECO:0000259" key="2">
    <source>
        <dbReference type="SMART" id="SM00014"/>
    </source>
</evidence>
<evidence type="ECO:0000313" key="4">
    <source>
        <dbReference type="Proteomes" id="UP000292445"/>
    </source>
</evidence>
<feature type="transmembrane region" description="Helical" evidence="1">
    <location>
        <begin position="231"/>
        <end position="248"/>
    </location>
</feature>
<keyword evidence="1" id="KW-0472">Membrane</keyword>
<organism evidence="3 4">
    <name type="scientific">Pigmentiphaga kullae</name>
    <dbReference type="NCBI Taxonomy" id="151784"/>
    <lineage>
        <taxon>Bacteria</taxon>
        <taxon>Pseudomonadati</taxon>
        <taxon>Pseudomonadota</taxon>
        <taxon>Betaproteobacteria</taxon>
        <taxon>Burkholderiales</taxon>
        <taxon>Alcaligenaceae</taxon>
        <taxon>Pigmentiphaga</taxon>
    </lineage>
</organism>
<dbReference type="OrthoDB" id="9780918at2"/>
<dbReference type="InterPro" id="IPR000326">
    <property type="entry name" value="PAP2/HPO"/>
</dbReference>
<keyword evidence="1" id="KW-0812">Transmembrane</keyword>
<dbReference type="Gene3D" id="1.20.144.10">
    <property type="entry name" value="Phosphatidic acid phosphatase type 2/haloperoxidase"/>
    <property type="match status" value="2"/>
</dbReference>
<comment type="caution">
    <text evidence="3">The sequence shown here is derived from an EMBL/GenBank/DDBJ whole genome shotgun (WGS) entry which is preliminary data.</text>
</comment>
<keyword evidence="4" id="KW-1185">Reference proteome</keyword>
<dbReference type="RefSeq" id="WP_130356581.1">
    <property type="nucleotide sequence ID" value="NZ_SGXC01000001.1"/>
</dbReference>
<reference evidence="3 4" key="1">
    <citation type="submission" date="2019-02" db="EMBL/GenBank/DDBJ databases">
        <title>Genomic Encyclopedia of Type Strains, Phase IV (KMG-IV): sequencing the most valuable type-strain genomes for metagenomic binning, comparative biology and taxonomic classification.</title>
        <authorList>
            <person name="Goeker M."/>
        </authorList>
    </citation>
    <scope>NUCLEOTIDE SEQUENCE [LARGE SCALE GENOMIC DNA]</scope>
    <source>
        <strain evidence="3 4">K24</strain>
    </source>
</reference>
<dbReference type="SUPFAM" id="SSF48317">
    <property type="entry name" value="Acid phosphatase/Vanadium-dependent haloperoxidase"/>
    <property type="match status" value="1"/>
</dbReference>
<dbReference type="AlphaFoldDB" id="A0A4V2F3U8"/>
<keyword evidence="1" id="KW-1133">Transmembrane helix</keyword>